<evidence type="ECO:0000259" key="11">
    <source>
        <dbReference type="PROSITE" id="PS50835"/>
    </source>
</evidence>
<evidence type="ECO:0000256" key="1">
    <source>
        <dbReference type="ARBA" id="ARBA00004251"/>
    </source>
</evidence>
<evidence type="ECO:0000313" key="13">
    <source>
        <dbReference type="Proteomes" id="UP000694424"/>
    </source>
</evidence>
<evidence type="ECO:0000256" key="7">
    <source>
        <dbReference type="ARBA" id="ARBA00023157"/>
    </source>
</evidence>
<reference evidence="12" key="2">
    <citation type="submission" date="2025-09" db="UniProtKB">
        <authorList>
            <consortium name="Ensembl"/>
        </authorList>
    </citation>
    <scope>IDENTIFICATION</scope>
</reference>
<name>A0A8B9PRI4_APTOW</name>
<keyword evidence="4" id="KW-0732">Signal</keyword>
<evidence type="ECO:0000256" key="4">
    <source>
        <dbReference type="ARBA" id="ARBA00022729"/>
    </source>
</evidence>
<comment type="subcellular location">
    <subcellularLocation>
        <location evidence="1">Cell membrane</location>
        <topology evidence="1">Single-pass type I membrane protein</topology>
    </subcellularLocation>
</comment>
<protein>
    <recommendedName>
        <fullName evidence="10">Transmembrane protein 81</fullName>
    </recommendedName>
</protein>
<dbReference type="Proteomes" id="UP000694424">
    <property type="component" value="Unplaced"/>
</dbReference>
<dbReference type="PROSITE" id="PS50835">
    <property type="entry name" value="IG_LIKE"/>
    <property type="match status" value="1"/>
</dbReference>
<evidence type="ECO:0000256" key="2">
    <source>
        <dbReference type="ARBA" id="ARBA00022475"/>
    </source>
</evidence>
<evidence type="ECO:0000256" key="3">
    <source>
        <dbReference type="ARBA" id="ARBA00022692"/>
    </source>
</evidence>
<dbReference type="InterPro" id="IPR039293">
    <property type="entry name" value="TMEM81"/>
</dbReference>
<keyword evidence="13" id="KW-1185">Reference proteome</keyword>
<dbReference type="CDD" id="cd00096">
    <property type="entry name" value="Ig"/>
    <property type="match status" value="1"/>
</dbReference>
<keyword evidence="8" id="KW-0393">Immunoglobulin domain</keyword>
<dbReference type="Ensembl" id="ENSAOWT00000016819.1">
    <property type="protein sequence ID" value="ENSAOWP00000014828.1"/>
    <property type="gene ID" value="ENSAOWG00000010121.1"/>
</dbReference>
<dbReference type="AlphaFoldDB" id="A0A8B9PRI4"/>
<dbReference type="GO" id="GO:0005886">
    <property type="term" value="C:plasma membrane"/>
    <property type="evidence" value="ECO:0007669"/>
    <property type="project" value="UniProtKB-SubCell"/>
</dbReference>
<keyword evidence="2" id="KW-1003">Cell membrane</keyword>
<keyword evidence="7" id="KW-1015">Disulfide bond</keyword>
<dbReference type="InterPro" id="IPR036179">
    <property type="entry name" value="Ig-like_dom_sf"/>
</dbReference>
<evidence type="ECO:0000256" key="5">
    <source>
        <dbReference type="ARBA" id="ARBA00022989"/>
    </source>
</evidence>
<dbReference type="PANTHER" id="PTHR35670:SF1">
    <property type="entry name" value="TRANSMEMBRANE PROTEIN 81"/>
    <property type="match status" value="1"/>
</dbReference>
<organism evidence="12 13">
    <name type="scientific">Apteryx owenii</name>
    <name type="common">Little spotted kiwi</name>
    <dbReference type="NCBI Taxonomy" id="8824"/>
    <lineage>
        <taxon>Eukaryota</taxon>
        <taxon>Metazoa</taxon>
        <taxon>Chordata</taxon>
        <taxon>Craniata</taxon>
        <taxon>Vertebrata</taxon>
        <taxon>Euteleostomi</taxon>
        <taxon>Archelosauria</taxon>
        <taxon>Archosauria</taxon>
        <taxon>Dinosauria</taxon>
        <taxon>Saurischia</taxon>
        <taxon>Theropoda</taxon>
        <taxon>Coelurosauria</taxon>
        <taxon>Aves</taxon>
        <taxon>Palaeognathae</taxon>
        <taxon>Apterygiformes</taxon>
        <taxon>Apterygidae</taxon>
        <taxon>Apteryx</taxon>
    </lineage>
</organism>
<dbReference type="PANTHER" id="PTHR35670">
    <property type="entry name" value="TRANSMEMBRANE PROTEIN 81"/>
    <property type="match status" value="1"/>
</dbReference>
<keyword evidence="3" id="KW-0812">Transmembrane</keyword>
<dbReference type="SUPFAM" id="SSF48726">
    <property type="entry name" value="Immunoglobulin"/>
    <property type="match status" value="1"/>
</dbReference>
<dbReference type="InterPro" id="IPR007110">
    <property type="entry name" value="Ig-like_dom"/>
</dbReference>
<evidence type="ECO:0000256" key="8">
    <source>
        <dbReference type="ARBA" id="ARBA00023319"/>
    </source>
</evidence>
<proteinExistence type="predicted"/>
<reference evidence="12" key="1">
    <citation type="submission" date="2025-08" db="UniProtKB">
        <authorList>
            <consortium name="Ensembl"/>
        </authorList>
    </citation>
    <scope>IDENTIFICATION</scope>
</reference>
<keyword evidence="5" id="KW-1133">Transmembrane helix</keyword>
<sequence>MKTLENSLILGILACAFYLPLVVSYKKVTIPAELKSVAAKVSVNTTSCSVTCGLGFKVEEMCEITPAGERRNCTLRRSDCLTSWICGLLHFTVPVGKPFEISCLSSDATGIDSQAYIYTWRLAQGLITTNDVLFKPFKNPDSVIKLSPTRESDAGTYRCDVQMTKTFKVIKRIYFGIRVIQNDLVDLNFQKSLTLEQRIAENEEEGNKQNITHVEMRQQQSFWQSKLLNEPLIGVGSGVIGGVLAGRNDCDELTRHNTGQVISGSASSSEGNDFLQHKQTFASLVACG</sequence>
<keyword evidence="6" id="KW-0472">Membrane</keyword>
<comment type="function">
    <text evidence="9">Essential fertilization factor required for male fertility. Part of a conserved trimeric sperm complex with the essential fertilization factors IZUMO1 and SPACA6 which bridges sperm and oocyte membranes during fertilization by binding to IZUMO1R/JUNO on the oocyte.</text>
</comment>
<feature type="domain" description="Ig-like" evidence="11">
    <location>
        <begin position="96"/>
        <end position="170"/>
    </location>
</feature>
<evidence type="ECO:0000256" key="6">
    <source>
        <dbReference type="ARBA" id="ARBA00023136"/>
    </source>
</evidence>
<evidence type="ECO:0000256" key="9">
    <source>
        <dbReference type="ARBA" id="ARBA00049937"/>
    </source>
</evidence>
<accession>A0A8B9PRI4</accession>
<evidence type="ECO:0000256" key="10">
    <source>
        <dbReference type="ARBA" id="ARBA00050022"/>
    </source>
</evidence>
<evidence type="ECO:0000313" key="12">
    <source>
        <dbReference type="Ensembl" id="ENSAOWP00000014828.1"/>
    </source>
</evidence>